<dbReference type="PANTHER" id="PTHR31080">
    <property type="entry name" value="PECTINESTERASE INHIBITOR-LIKE"/>
    <property type="match status" value="1"/>
</dbReference>
<feature type="signal peptide" evidence="7">
    <location>
        <begin position="1"/>
        <end position="28"/>
    </location>
</feature>
<dbReference type="Proteomes" id="UP001152523">
    <property type="component" value="Unassembled WGS sequence"/>
</dbReference>
<dbReference type="GO" id="GO:0048046">
    <property type="term" value="C:apoplast"/>
    <property type="evidence" value="ECO:0007669"/>
    <property type="project" value="UniProtKB-SubCell"/>
</dbReference>
<keyword evidence="3" id="KW-0964">Secreted</keyword>
<dbReference type="GO" id="GO:0004857">
    <property type="term" value="F:enzyme inhibitor activity"/>
    <property type="evidence" value="ECO:0007669"/>
    <property type="project" value="InterPro"/>
</dbReference>
<dbReference type="PANTHER" id="PTHR31080:SF117">
    <property type="entry name" value="PLANT INVERTASE_PECTIN METHYLESTERASE INHIBITOR SUPERFAMILY PROTEIN"/>
    <property type="match status" value="1"/>
</dbReference>
<comment type="subcellular location">
    <subcellularLocation>
        <location evidence="1">Secreted</location>
        <location evidence="1">Extracellular space</location>
        <location evidence="1">Apoplast</location>
    </subcellularLocation>
</comment>
<dbReference type="SUPFAM" id="SSF101148">
    <property type="entry name" value="Plant invertase/pectin methylesterase inhibitor"/>
    <property type="match status" value="1"/>
</dbReference>
<name>A0AAV0EFP7_9ASTE</name>
<reference evidence="9" key="1">
    <citation type="submission" date="2022-07" db="EMBL/GenBank/DDBJ databases">
        <authorList>
            <person name="Macas J."/>
            <person name="Novak P."/>
            <person name="Neumann P."/>
        </authorList>
    </citation>
    <scope>NUCLEOTIDE SEQUENCE</scope>
</reference>
<dbReference type="Gene3D" id="1.20.140.40">
    <property type="entry name" value="Invertase/pectin methylesterase inhibitor family protein"/>
    <property type="match status" value="1"/>
</dbReference>
<evidence type="ECO:0000313" key="9">
    <source>
        <dbReference type="EMBL" id="CAH9121640.1"/>
    </source>
</evidence>
<dbReference type="CDD" id="cd15798">
    <property type="entry name" value="PMEI-like_3"/>
    <property type="match status" value="1"/>
</dbReference>
<dbReference type="AlphaFoldDB" id="A0AAV0EFP7"/>
<keyword evidence="4 7" id="KW-0732">Signal</keyword>
<evidence type="ECO:0000259" key="8">
    <source>
        <dbReference type="SMART" id="SM00856"/>
    </source>
</evidence>
<dbReference type="Pfam" id="PF04043">
    <property type="entry name" value="PMEI"/>
    <property type="match status" value="1"/>
</dbReference>
<dbReference type="InterPro" id="IPR035513">
    <property type="entry name" value="Invertase/methylesterase_inhib"/>
</dbReference>
<comment type="similarity">
    <text evidence="6">Belongs to the PMEI family.</text>
</comment>
<proteinExistence type="inferred from homology"/>
<dbReference type="FunFam" id="1.20.140.40:FF:000006">
    <property type="entry name" value="Pectinesterase inhibitor 3"/>
    <property type="match status" value="1"/>
</dbReference>
<dbReference type="SMART" id="SM00856">
    <property type="entry name" value="PMEI"/>
    <property type="match status" value="1"/>
</dbReference>
<keyword evidence="10" id="KW-1185">Reference proteome</keyword>
<dbReference type="NCBIfam" id="TIGR01614">
    <property type="entry name" value="PME_inhib"/>
    <property type="match status" value="1"/>
</dbReference>
<dbReference type="InterPro" id="IPR006501">
    <property type="entry name" value="Pectinesterase_inhib_dom"/>
</dbReference>
<evidence type="ECO:0000313" key="10">
    <source>
        <dbReference type="Proteomes" id="UP001152523"/>
    </source>
</evidence>
<comment type="caution">
    <text evidence="9">The sequence shown here is derived from an EMBL/GenBank/DDBJ whole genome shotgun (WGS) entry which is preliminary data.</text>
</comment>
<protein>
    <recommendedName>
        <fullName evidence="8">Pectinesterase inhibitor domain-containing protein</fullName>
    </recommendedName>
</protein>
<sequence>MGLGNKFLAAFLASLALSIFSITPSLEAARVNSAVIGTTNSEFIKSSCQSTTYPHLCYTSLSSHASEIGADPELLARTALTVAVQGARSTSTALVKMAAQSYNITRREAGAMHDCVEEMRDSVDQIRKSMEEMKELSGPRFEIIMSDVETWVSAALTDQDTCMDGFAGKALDGGLKAAVRLQIRKVAHLTSNALALINSFASSHH</sequence>
<evidence type="ECO:0000256" key="5">
    <source>
        <dbReference type="ARBA" id="ARBA00023157"/>
    </source>
</evidence>
<evidence type="ECO:0000256" key="1">
    <source>
        <dbReference type="ARBA" id="ARBA00004271"/>
    </source>
</evidence>
<evidence type="ECO:0000256" key="6">
    <source>
        <dbReference type="ARBA" id="ARBA00038471"/>
    </source>
</evidence>
<feature type="domain" description="Pectinesterase inhibitor" evidence="8">
    <location>
        <begin position="39"/>
        <end position="196"/>
    </location>
</feature>
<gene>
    <name evidence="9" type="ORF">CEPIT_LOCUS23854</name>
</gene>
<feature type="chain" id="PRO_5043415231" description="Pectinesterase inhibitor domain-containing protein" evidence="7">
    <location>
        <begin position="29"/>
        <end position="205"/>
    </location>
</feature>
<dbReference type="EMBL" id="CAMAPF010000921">
    <property type="protein sequence ID" value="CAH9121640.1"/>
    <property type="molecule type" value="Genomic_DNA"/>
</dbReference>
<evidence type="ECO:0000256" key="3">
    <source>
        <dbReference type="ARBA" id="ARBA00022525"/>
    </source>
</evidence>
<accession>A0AAV0EFP7</accession>
<keyword evidence="2" id="KW-0052">Apoplast</keyword>
<evidence type="ECO:0000256" key="2">
    <source>
        <dbReference type="ARBA" id="ARBA00022523"/>
    </source>
</evidence>
<organism evidence="9 10">
    <name type="scientific">Cuscuta epithymum</name>
    <dbReference type="NCBI Taxonomy" id="186058"/>
    <lineage>
        <taxon>Eukaryota</taxon>
        <taxon>Viridiplantae</taxon>
        <taxon>Streptophyta</taxon>
        <taxon>Embryophyta</taxon>
        <taxon>Tracheophyta</taxon>
        <taxon>Spermatophyta</taxon>
        <taxon>Magnoliopsida</taxon>
        <taxon>eudicotyledons</taxon>
        <taxon>Gunneridae</taxon>
        <taxon>Pentapetalae</taxon>
        <taxon>asterids</taxon>
        <taxon>lamiids</taxon>
        <taxon>Solanales</taxon>
        <taxon>Convolvulaceae</taxon>
        <taxon>Cuscuteae</taxon>
        <taxon>Cuscuta</taxon>
        <taxon>Cuscuta subgen. Cuscuta</taxon>
    </lineage>
</organism>
<evidence type="ECO:0000256" key="7">
    <source>
        <dbReference type="SAM" id="SignalP"/>
    </source>
</evidence>
<dbReference type="InterPro" id="IPR051955">
    <property type="entry name" value="PME_Inhibitor"/>
</dbReference>
<keyword evidence="5" id="KW-1015">Disulfide bond</keyword>
<evidence type="ECO:0000256" key="4">
    <source>
        <dbReference type="ARBA" id="ARBA00022729"/>
    </source>
</evidence>